<protein>
    <submittedName>
        <fullName evidence="2">(apollo) hypothetical protein</fullName>
    </submittedName>
</protein>
<evidence type="ECO:0000313" key="3">
    <source>
        <dbReference type="Proteomes" id="UP000691718"/>
    </source>
</evidence>
<gene>
    <name evidence="2" type="ORF">PAPOLLO_LOCUS17366</name>
</gene>
<comment type="caution">
    <text evidence="2">The sequence shown here is derived from an EMBL/GenBank/DDBJ whole genome shotgun (WGS) entry which is preliminary data.</text>
</comment>
<feature type="coiled-coil region" evidence="1">
    <location>
        <begin position="458"/>
        <end position="485"/>
    </location>
</feature>
<evidence type="ECO:0000313" key="2">
    <source>
        <dbReference type="EMBL" id="CAG5020833.1"/>
    </source>
</evidence>
<dbReference type="AlphaFoldDB" id="A0A8S3XHS0"/>
<organism evidence="2 3">
    <name type="scientific">Parnassius apollo</name>
    <name type="common">Apollo butterfly</name>
    <name type="synonym">Papilio apollo</name>
    <dbReference type="NCBI Taxonomy" id="110799"/>
    <lineage>
        <taxon>Eukaryota</taxon>
        <taxon>Metazoa</taxon>
        <taxon>Ecdysozoa</taxon>
        <taxon>Arthropoda</taxon>
        <taxon>Hexapoda</taxon>
        <taxon>Insecta</taxon>
        <taxon>Pterygota</taxon>
        <taxon>Neoptera</taxon>
        <taxon>Endopterygota</taxon>
        <taxon>Lepidoptera</taxon>
        <taxon>Glossata</taxon>
        <taxon>Ditrysia</taxon>
        <taxon>Papilionoidea</taxon>
        <taxon>Papilionidae</taxon>
        <taxon>Parnassiinae</taxon>
        <taxon>Parnassini</taxon>
        <taxon>Parnassius</taxon>
        <taxon>Parnassius</taxon>
    </lineage>
</organism>
<dbReference type="GO" id="GO:0005615">
    <property type="term" value="C:extracellular space"/>
    <property type="evidence" value="ECO:0007669"/>
    <property type="project" value="TreeGrafter"/>
</dbReference>
<dbReference type="GO" id="GO:0031012">
    <property type="term" value="C:extracellular matrix"/>
    <property type="evidence" value="ECO:0007669"/>
    <property type="project" value="TreeGrafter"/>
</dbReference>
<keyword evidence="1" id="KW-0175">Coiled coil</keyword>
<dbReference type="OrthoDB" id="7736742at2759"/>
<keyword evidence="3" id="KW-1185">Reference proteome</keyword>
<proteinExistence type="predicted"/>
<reference evidence="2" key="1">
    <citation type="submission" date="2021-04" db="EMBL/GenBank/DDBJ databases">
        <authorList>
            <person name="Tunstrom K."/>
        </authorList>
    </citation>
    <scope>NUCLEOTIDE SEQUENCE</scope>
</reference>
<accession>A0A8S3XHS0</accession>
<evidence type="ECO:0000256" key="1">
    <source>
        <dbReference type="SAM" id="Coils"/>
    </source>
</evidence>
<dbReference type="PANTHER" id="PTHR46145:SF4">
    <property type="entry name" value="HEPARANASE"/>
    <property type="match status" value="1"/>
</dbReference>
<dbReference type="EMBL" id="CAJQZP010001141">
    <property type="protein sequence ID" value="CAG5020833.1"/>
    <property type="molecule type" value="Genomic_DNA"/>
</dbReference>
<dbReference type="PANTHER" id="PTHR46145">
    <property type="entry name" value="HEPARANASE"/>
    <property type="match status" value="1"/>
</dbReference>
<sequence>MASSLTPAYIRIAGPSTSHMKFRNSTITIDDATPLVKEDPEKIALSLLTGRKDRRLSIINKQWQKFVHWAKNTGFDVVFALNNAEKTSSGMWDPNGALNILSVAEKANIGDIVWQLGYECTNQSIEEYLNDLETLRVIVETFPPGRSPSWRVVGGDVTPCLQADSKSDFKDYISLSNDMMDAILLNGNSSAQQLERMSESDRRKLLKLLSHSDTPLWLTEKTQSHYDELERAAEWLASLGYSARNGFSMHFRELLEDELHEPTLSFYMALLYKNLVGERVLDVDMTVSRATLFAHCASLRRKPVPGAVTLYGANMGDEPARFSLKLSKREEGGDIMQFIFGRDSSGNIIVNGRAMYLEGDIRPVVKRVRPYKTLLLNLPPKSFGFWVLANTQVEACHYKDESKMETEFIEAIPIEDDNTEEIMNVVKRRRSSIRKRDVSNLDMSFEIIDDDYTGVLSSLDVESKNDALRRQIDSLNNELKNFHELVISKKGQKNDQFPMRFKRQAVDRENRKQSINYGTKSRRSKQMYEKSDFKSNLIDKILQLKNEKLAKLDKGRFSRKNFKRSNTKACSDEDYVTNEEKVSRKRRSVIKEKTLNSLENAMRSKNIKHRMNNVKSIEETSENEIDISEDQFGVGNILHKLKGTLRHLPIEIEENIEKVDDGKEELSSNTNEITLKTKLSDDGAVINISEKTNNGLLKSTYEDLLSLLTDLNKHLNRFWSTFTLLE</sequence>
<name>A0A8S3XHS0_PARAO</name>
<dbReference type="Proteomes" id="UP000691718">
    <property type="component" value="Unassembled WGS sequence"/>
</dbReference>